<accession>A0A392T556</accession>
<proteinExistence type="predicted"/>
<feature type="compositionally biased region" description="Basic and acidic residues" evidence="1">
    <location>
        <begin position="1"/>
        <end position="12"/>
    </location>
</feature>
<reference evidence="2 3" key="1">
    <citation type="journal article" date="2018" name="Front. Plant Sci.">
        <title>Red Clover (Trifolium pratense) and Zigzag Clover (T. medium) - A Picture of Genomic Similarities and Differences.</title>
        <authorList>
            <person name="Dluhosova J."/>
            <person name="Istvanek J."/>
            <person name="Nedelnik J."/>
            <person name="Repkova J."/>
        </authorList>
    </citation>
    <scope>NUCLEOTIDE SEQUENCE [LARGE SCALE GENOMIC DNA]</scope>
    <source>
        <strain evidence="3">cv. 10/8</strain>
        <tissue evidence="2">Leaf</tissue>
    </source>
</reference>
<dbReference type="AlphaFoldDB" id="A0A392T556"/>
<feature type="compositionally biased region" description="Polar residues" evidence="1">
    <location>
        <begin position="14"/>
        <end position="25"/>
    </location>
</feature>
<evidence type="ECO:0000313" key="2">
    <source>
        <dbReference type="EMBL" id="MCI55644.1"/>
    </source>
</evidence>
<evidence type="ECO:0000256" key="1">
    <source>
        <dbReference type="SAM" id="MobiDB-lite"/>
    </source>
</evidence>
<evidence type="ECO:0000313" key="3">
    <source>
        <dbReference type="Proteomes" id="UP000265520"/>
    </source>
</evidence>
<keyword evidence="3" id="KW-1185">Reference proteome</keyword>
<feature type="region of interest" description="Disordered" evidence="1">
    <location>
        <begin position="1"/>
        <end position="26"/>
    </location>
</feature>
<protein>
    <submittedName>
        <fullName evidence="2">Uncharacterized protein</fullName>
    </submittedName>
</protein>
<organism evidence="2 3">
    <name type="scientific">Trifolium medium</name>
    <dbReference type="NCBI Taxonomy" id="97028"/>
    <lineage>
        <taxon>Eukaryota</taxon>
        <taxon>Viridiplantae</taxon>
        <taxon>Streptophyta</taxon>
        <taxon>Embryophyta</taxon>
        <taxon>Tracheophyta</taxon>
        <taxon>Spermatophyta</taxon>
        <taxon>Magnoliopsida</taxon>
        <taxon>eudicotyledons</taxon>
        <taxon>Gunneridae</taxon>
        <taxon>Pentapetalae</taxon>
        <taxon>rosids</taxon>
        <taxon>fabids</taxon>
        <taxon>Fabales</taxon>
        <taxon>Fabaceae</taxon>
        <taxon>Papilionoideae</taxon>
        <taxon>50 kb inversion clade</taxon>
        <taxon>NPAAA clade</taxon>
        <taxon>Hologalegina</taxon>
        <taxon>IRL clade</taxon>
        <taxon>Trifolieae</taxon>
        <taxon>Trifolium</taxon>
    </lineage>
</organism>
<sequence length="43" mass="4484">LSFELPLRDKLRSGGSTPPSTTAFSGITHIPAFSVNTTHAPSS</sequence>
<dbReference type="EMBL" id="LXQA010499574">
    <property type="protein sequence ID" value="MCI55644.1"/>
    <property type="molecule type" value="Genomic_DNA"/>
</dbReference>
<comment type="caution">
    <text evidence="2">The sequence shown here is derived from an EMBL/GenBank/DDBJ whole genome shotgun (WGS) entry which is preliminary data.</text>
</comment>
<dbReference type="Proteomes" id="UP000265520">
    <property type="component" value="Unassembled WGS sequence"/>
</dbReference>
<feature type="non-terminal residue" evidence="2">
    <location>
        <position position="1"/>
    </location>
</feature>
<name>A0A392T556_9FABA</name>